<protein>
    <submittedName>
        <fullName evidence="2">G4</fullName>
    </submittedName>
</protein>
<gene>
    <name evidence="2" type="primary">G4</name>
</gene>
<reference evidence="2" key="1">
    <citation type="journal article" date="2007" name="Genome Biol.">
        <title>Disruption and pseudoautosomal localization of the major histocompatibility complex in monotremes.</title>
        <authorList>
            <person name="Dohm J.C."/>
            <person name="Tsend-Ayush E."/>
            <person name="Reinhardt R."/>
            <person name="Grutzner F."/>
            <person name="Himmelbauer H."/>
        </authorList>
    </citation>
    <scope>NUCLEOTIDE SEQUENCE</scope>
</reference>
<feature type="compositionally biased region" description="Basic and acidic residues" evidence="1">
    <location>
        <begin position="214"/>
        <end position="223"/>
    </location>
</feature>
<proteinExistence type="predicted"/>
<feature type="region of interest" description="Disordered" evidence="1">
    <location>
        <begin position="204"/>
        <end position="240"/>
    </location>
</feature>
<dbReference type="InterPro" id="IPR029073">
    <property type="entry name" value="DUF4661"/>
</dbReference>
<dbReference type="PANTHER" id="PTHR14307:SF0">
    <property type="entry name" value="SI:CH73-25F10.6"/>
    <property type="match status" value="1"/>
</dbReference>
<dbReference type="AlphaFoldDB" id="A7X5Q7"/>
<name>A7X5Q7_ORNAN</name>
<dbReference type="Pfam" id="PF15576">
    <property type="entry name" value="DUF4661"/>
    <property type="match status" value="2"/>
</dbReference>
<dbReference type="EMBL" id="EU030444">
    <property type="protein sequence ID" value="ABU86906.1"/>
    <property type="molecule type" value="Genomic_DNA"/>
</dbReference>
<organism evidence="2">
    <name type="scientific">Ornithorhynchus anatinus</name>
    <name type="common">Duckbill platypus</name>
    <dbReference type="NCBI Taxonomy" id="9258"/>
    <lineage>
        <taxon>Eukaryota</taxon>
        <taxon>Metazoa</taxon>
        <taxon>Chordata</taxon>
        <taxon>Craniata</taxon>
        <taxon>Vertebrata</taxon>
        <taxon>Euteleostomi</taxon>
        <taxon>Mammalia</taxon>
        <taxon>Monotremata</taxon>
        <taxon>Ornithorhynchidae</taxon>
        <taxon>Ornithorhynchus</taxon>
    </lineage>
</organism>
<sequence length="240" mass="25548">MFLRRLAGWLPRPWGRQKAGDPPGPAPGPGPGLPRPESSPENSGSEWDSAPETAGDGEDPGPPGPPRARDGLGVPPVQPGRRQRLLGWIRSRRTGELGGGPQFSGSLSPAERLRICPNLTRHLLDLLLSALLALSSPPLRVLLEALGFRGPAGLWLHGLLSFVLALHALHALLALLTAYPVHFACLFGLLQGLVLAVSLREEEEEEEAASAPREAGDGSREAWPDGEDEEEEDVEGTPAL</sequence>
<evidence type="ECO:0000256" key="1">
    <source>
        <dbReference type="SAM" id="MobiDB-lite"/>
    </source>
</evidence>
<feature type="compositionally biased region" description="Acidic residues" evidence="1">
    <location>
        <begin position="224"/>
        <end position="240"/>
    </location>
</feature>
<feature type="region of interest" description="Disordered" evidence="1">
    <location>
        <begin position="1"/>
        <end position="80"/>
    </location>
</feature>
<dbReference type="PANTHER" id="PTHR14307">
    <property type="entry name" value="C6ORF47 FAMILY MEMBER"/>
    <property type="match status" value="1"/>
</dbReference>
<accession>A7X5Q7</accession>
<evidence type="ECO:0000313" key="2">
    <source>
        <dbReference type="EMBL" id="ABU86906.1"/>
    </source>
</evidence>
<feature type="compositionally biased region" description="Pro residues" evidence="1">
    <location>
        <begin position="22"/>
        <end position="34"/>
    </location>
</feature>